<dbReference type="SUPFAM" id="SSF103481">
    <property type="entry name" value="Multidrug resistance efflux transporter EmrE"/>
    <property type="match status" value="2"/>
</dbReference>
<gene>
    <name evidence="9" type="ORF">J2Z69_003599</name>
</gene>
<accession>A0ABS4JLC7</accession>
<evidence type="ECO:0000313" key="10">
    <source>
        <dbReference type="Proteomes" id="UP001519288"/>
    </source>
</evidence>
<dbReference type="Proteomes" id="UP001519288">
    <property type="component" value="Unassembled WGS sequence"/>
</dbReference>
<feature type="domain" description="EamA" evidence="8">
    <location>
        <begin position="153"/>
        <end position="287"/>
    </location>
</feature>
<feature type="domain" description="EamA" evidence="8">
    <location>
        <begin position="13"/>
        <end position="142"/>
    </location>
</feature>
<dbReference type="InterPro" id="IPR050638">
    <property type="entry name" value="AA-Vitamin_Transporters"/>
</dbReference>
<feature type="transmembrane region" description="Helical" evidence="7">
    <location>
        <begin position="7"/>
        <end position="28"/>
    </location>
</feature>
<feature type="transmembrane region" description="Helical" evidence="7">
    <location>
        <begin position="101"/>
        <end position="119"/>
    </location>
</feature>
<dbReference type="InterPro" id="IPR037185">
    <property type="entry name" value="EmrE-like"/>
</dbReference>
<feature type="transmembrane region" description="Helical" evidence="7">
    <location>
        <begin position="246"/>
        <end position="265"/>
    </location>
</feature>
<evidence type="ECO:0000256" key="3">
    <source>
        <dbReference type="ARBA" id="ARBA00022475"/>
    </source>
</evidence>
<organism evidence="9 10">
    <name type="scientific">Paenibacillus shirakamiensis</name>
    <dbReference type="NCBI Taxonomy" id="1265935"/>
    <lineage>
        <taxon>Bacteria</taxon>
        <taxon>Bacillati</taxon>
        <taxon>Bacillota</taxon>
        <taxon>Bacilli</taxon>
        <taxon>Bacillales</taxon>
        <taxon>Paenibacillaceae</taxon>
        <taxon>Paenibacillus</taxon>
    </lineage>
</organism>
<dbReference type="EMBL" id="JAGGLD010000009">
    <property type="protein sequence ID" value="MBP2002513.1"/>
    <property type="molecule type" value="Genomic_DNA"/>
</dbReference>
<feature type="transmembrane region" description="Helical" evidence="7">
    <location>
        <begin position="215"/>
        <end position="234"/>
    </location>
</feature>
<feature type="transmembrane region" description="Helical" evidence="7">
    <location>
        <begin position="152"/>
        <end position="171"/>
    </location>
</feature>
<keyword evidence="6 7" id="KW-0472">Membrane</keyword>
<feature type="transmembrane region" description="Helical" evidence="7">
    <location>
        <begin position="271"/>
        <end position="291"/>
    </location>
</feature>
<evidence type="ECO:0000259" key="8">
    <source>
        <dbReference type="Pfam" id="PF00892"/>
    </source>
</evidence>
<feature type="transmembrane region" description="Helical" evidence="7">
    <location>
        <begin position="183"/>
        <end position="203"/>
    </location>
</feature>
<comment type="similarity">
    <text evidence="2">Belongs to the EamA transporter family.</text>
</comment>
<keyword evidence="10" id="KW-1185">Reference proteome</keyword>
<keyword evidence="3" id="KW-1003">Cell membrane</keyword>
<proteinExistence type="inferred from homology"/>
<evidence type="ECO:0000256" key="2">
    <source>
        <dbReference type="ARBA" id="ARBA00007362"/>
    </source>
</evidence>
<evidence type="ECO:0000313" key="9">
    <source>
        <dbReference type="EMBL" id="MBP2002513.1"/>
    </source>
</evidence>
<dbReference type="InterPro" id="IPR000620">
    <property type="entry name" value="EamA_dom"/>
</dbReference>
<dbReference type="PANTHER" id="PTHR32322:SF18">
    <property type="entry name" value="S-ADENOSYLMETHIONINE_S-ADENOSYLHOMOCYSTEINE TRANSPORTER"/>
    <property type="match status" value="1"/>
</dbReference>
<sequence length="303" mass="33062">MQASKKAYPHLGLLIIGIISIALSSIFIKLSSAPAPVMGMYRLFFCLIFISPWLKWRTINTLLRSLSRKEIGLLFLAGLFLGLHFLLWMESLNHTSVASSMILLSLQPVFVMSGSYLFYRVRTAWSAAAALSLAMVGSILIAWGDIGLSSEALWGDLLSLLGGVAYALYMLTGQNLCKKMPSMVYSFFVFAIGGLLLLGYNLGNGIELVKYSGSNWVIFILLAVVPTIFGQMLFNRLLQVMPASTISMAIIGEPVFAIALAAMFLDEPITAFALVGGAMTLIGIGLYFWVVRIPEAPLQQQPS</sequence>
<dbReference type="PANTHER" id="PTHR32322">
    <property type="entry name" value="INNER MEMBRANE TRANSPORTER"/>
    <property type="match status" value="1"/>
</dbReference>
<dbReference type="RefSeq" id="WP_209865700.1">
    <property type="nucleotide sequence ID" value="NZ_JAGGLD010000009.1"/>
</dbReference>
<feature type="transmembrane region" description="Helical" evidence="7">
    <location>
        <begin position="40"/>
        <end position="59"/>
    </location>
</feature>
<evidence type="ECO:0000256" key="5">
    <source>
        <dbReference type="ARBA" id="ARBA00022989"/>
    </source>
</evidence>
<keyword evidence="4 7" id="KW-0812">Transmembrane</keyword>
<protein>
    <submittedName>
        <fullName evidence="9">Drug/metabolite transporter (DMT)-like permease</fullName>
    </submittedName>
</protein>
<evidence type="ECO:0000256" key="4">
    <source>
        <dbReference type="ARBA" id="ARBA00022692"/>
    </source>
</evidence>
<keyword evidence="5 7" id="KW-1133">Transmembrane helix</keyword>
<feature type="transmembrane region" description="Helical" evidence="7">
    <location>
        <begin position="126"/>
        <end position="146"/>
    </location>
</feature>
<comment type="subcellular location">
    <subcellularLocation>
        <location evidence="1">Cell membrane</location>
        <topology evidence="1">Multi-pass membrane protein</topology>
    </subcellularLocation>
</comment>
<name>A0ABS4JLC7_9BACL</name>
<evidence type="ECO:0000256" key="7">
    <source>
        <dbReference type="SAM" id="Phobius"/>
    </source>
</evidence>
<reference evidence="9 10" key="1">
    <citation type="submission" date="2021-03" db="EMBL/GenBank/DDBJ databases">
        <title>Genomic Encyclopedia of Type Strains, Phase IV (KMG-IV): sequencing the most valuable type-strain genomes for metagenomic binning, comparative biology and taxonomic classification.</title>
        <authorList>
            <person name="Goeker M."/>
        </authorList>
    </citation>
    <scope>NUCLEOTIDE SEQUENCE [LARGE SCALE GENOMIC DNA]</scope>
    <source>
        <strain evidence="9 10">DSM 26806</strain>
    </source>
</reference>
<comment type="caution">
    <text evidence="9">The sequence shown here is derived from an EMBL/GenBank/DDBJ whole genome shotgun (WGS) entry which is preliminary data.</text>
</comment>
<dbReference type="Pfam" id="PF00892">
    <property type="entry name" value="EamA"/>
    <property type="match status" value="2"/>
</dbReference>
<evidence type="ECO:0000256" key="6">
    <source>
        <dbReference type="ARBA" id="ARBA00023136"/>
    </source>
</evidence>
<feature type="transmembrane region" description="Helical" evidence="7">
    <location>
        <begin position="71"/>
        <end position="89"/>
    </location>
</feature>
<evidence type="ECO:0000256" key="1">
    <source>
        <dbReference type="ARBA" id="ARBA00004651"/>
    </source>
</evidence>